<dbReference type="InterPro" id="IPR024461">
    <property type="entry name" value="CCDC90-like"/>
</dbReference>
<dbReference type="PANTHER" id="PTHR14360:SF12">
    <property type="entry name" value="MOZ PROTEIN REPRESENTS A CHROMATIN-ASSOCIATED ACETYLTRANSFERASE"/>
    <property type="match status" value="1"/>
</dbReference>
<protein>
    <submittedName>
        <fullName evidence="9">Uncharacterized protein</fullName>
    </submittedName>
</protein>
<keyword evidence="7" id="KW-0472">Membrane</keyword>
<evidence type="ECO:0000256" key="2">
    <source>
        <dbReference type="ARBA" id="ARBA00004370"/>
    </source>
</evidence>
<keyword evidence="5" id="KW-0175">Coiled coil</keyword>
<dbReference type="HOGENOM" id="CLU_063518_1_0_1"/>
<gene>
    <name evidence="9" type="ORF">A1Q1_04078</name>
</gene>
<dbReference type="GO" id="GO:0005739">
    <property type="term" value="C:mitochondrion"/>
    <property type="evidence" value="ECO:0007669"/>
    <property type="project" value="UniProtKB-SubCell"/>
</dbReference>
<dbReference type="Proteomes" id="UP000002748">
    <property type="component" value="Unassembled WGS sequence"/>
</dbReference>
<organism evidence="9 10">
    <name type="scientific">Trichosporon asahii var. asahii (strain ATCC 90039 / CBS 2479 / JCM 2466 / KCTC 7840 / NBRC 103889/ NCYC 2677 / UAMH 7654)</name>
    <name type="common">Yeast</name>
    <dbReference type="NCBI Taxonomy" id="1186058"/>
    <lineage>
        <taxon>Eukaryota</taxon>
        <taxon>Fungi</taxon>
        <taxon>Dikarya</taxon>
        <taxon>Basidiomycota</taxon>
        <taxon>Agaricomycotina</taxon>
        <taxon>Tremellomycetes</taxon>
        <taxon>Trichosporonales</taxon>
        <taxon>Trichosporonaceae</taxon>
        <taxon>Trichosporon</taxon>
    </lineage>
</organism>
<feature type="compositionally biased region" description="Polar residues" evidence="8">
    <location>
        <begin position="19"/>
        <end position="28"/>
    </location>
</feature>
<evidence type="ECO:0000256" key="1">
    <source>
        <dbReference type="ARBA" id="ARBA00004173"/>
    </source>
</evidence>
<accession>J4U9C2</accession>
<sequence>MLATRLARRAVSCSRLRASAQQQRALSSTPPPRPPPDHHDAIGLPPPPHVEEAREPEAETHEAAEKHDEKPQPVEDKGPRRPIDFFPDIDEPDATTMAVARVPLPNPFPGDSSAPRKQRRHPFNTYTFVTVLEKASVPEGTAKTLMVGTRQLLNQRSERATSNMLSKEELENEAYLYKAALSKLRTEFEVRNRNAGIAARNAVTAVRRELESVDQRMAENVQVLKHDIELDLSTTKDETRAGLKSFDILIEEINNRATISVGDLKTEIESAKWEATRRAIAIIVVLVICGVGISNLTIGDPHVDPPQPKVEPPPLPNVTRDVGVGTDDDFDYEARIEKLLSSAYPAERKERKERERRERRKSEPEIYVDRI</sequence>
<keyword evidence="4" id="KW-1133">Transmembrane helix</keyword>
<dbReference type="VEuPathDB" id="FungiDB:A1Q1_04078"/>
<dbReference type="GeneID" id="25987591"/>
<proteinExistence type="predicted"/>
<evidence type="ECO:0000313" key="9">
    <source>
        <dbReference type="EMBL" id="EJT47220.1"/>
    </source>
</evidence>
<feature type="region of interest" description="Disordered" evidence="8">
    <location>
        <begin position="346"/>
        <end position="371"/>
    </location>
</feature>
<comment type="caution">
    <text evidence="9">The sequence shown here is derived from an EMBL/GenBank/DDBJ whole genome shotgun (WGS) entry which is preliminary data.</text>
</comment>
<feature type="compositionally biased region" description="Basic and acidic residues" evidence="8">
    <location>
        <begin position="49"/>
        <end position="83"/>
    </location>
</feature>
<dbReference type="KEGG" id="tasa:A1Q1_04078"/>
<evidence type="ECO:0000256" key="4">
    <source>
        <dbReference type="ARBA" id="ARBA00022989"/>
    </source>
</evidence>
<dbReference type="OrthoDB" id="1552at2759"/>
<dbReference type="PANTHER" id="PTHR14360">
    <property type="entry name" value="PROTEIN FMP32, MITOCHONDRIAL"/>
    <property type="match status" value="1"/>
</dbReference>
<dbReference type="GO" id="GO:0016020">
    <property type="term" value="C:membrane"/>
    <property type="evidence" value="ECO:0007669"/>
    <property type="project" value="UniProtKB-SubCell"/>
</dbReference>
<reference evidence="9 10" key="1">
    <citation type="journal article" date="2012" name="Eukaryot. Cell">
        <title>Draft genome sequence of CBS 2479, the standard type strain of Trichosporon asahii.</title>
        <authorList>
            <person name="Yang R.Y."/>
            <person name="Li H.T."/>
            <person name="Zhu H."/>
            <person name="Zhou G.P."/>
            <person name="Wang M."/>
            <person name="Wang L."/>
        </authorList>
    </citation>
    <scope>NUCLEOTIDE SEQUENCE [LARGE SCALE GENOMIC DNA]</scope>
    <source>
        <strain evidence="10">ATCC 90039 / CBS 2479 / JCM 2466 / KCTC 7840 / NCYC 2677 / UAMH 7654</strain>
    </source>
</reference>
<name>J4U9C2_TRIAS</name>
<feature type="compositionally biased region" description="Pro residues" evidence="8">
    <location>
        <begin position="304"/>
        <end position="316"/>
    </location>
</feature>
<dbReference type="EMBL" id="ALBS01000261">
    <property type="protein sequence ID" value="EJT47220.1"/>
    <property type="molecule type" value="Genomic_DNA"/>
</dbReference>
<evidence type="ECO:0000256" key="5">
    <source>
        <dbReference type="ARBA" id="ARBA00023054"/>
    </source>
</evidence>
<keyword evidence="6" id="KW-0496">Mitochondrion</keyword>
<keyword evidence="3" id="KW-0812">Transmembrane</keyword>
<comment type="subcellular location">
    <subcellularLocation>
        <location evidence="2">Membrane</location>
    </subcellularLocation>
    <subcellularLocation>
        <location evidence="1">Mitochondrion</location>
    </subcellularLocation>
</comment>
<dbReference type="RefSeq" id="XP_014177930.1">
    <property type="nucleotide sequence ID" value="XM_014322455.1"/>
</dbReference>
<evidence type="ECO:0000256" key="7">
    <source>
        <dbReference type="ARBA" id="ARBA00023136"/>
    </source>
</evidence>
<evidence type="ECO:0000256" key="6">
    <source>
        <dbReference type="ARBA" id="ARBA00023128"/>
    </source>
</evidence>
<feature type="region of interest" description="Disordered" evidence="8">
    <location>
        <begin position="302"/>
        <end position="324"/>
    </location>
</feature>
<evidence type="ECO:0000256" key="8">
    <source>
        <dbReference type="SAM" id="MobiDB-lite"/>
    </source>
</evidence>
<dbReference type="Pfam" id="PF07798">
    <property type="entry name" value="CCDC90-like"/>
    <property type="match status" value="1"/>
</dbReference>
<evidence type="ECO:0000256" key="3">
    <source>
        <dbReference type="ARBA" id="ARBA00022692"/>
    </source>
</evidence>
<feature type="region of interest" description="Disordered" evidence="8">
    <location>
        <begin position="1"/>
        <end position="90"/>
    </location>
</feature>
<dbReference type="AlphaFoldDB" id="J4U9C2"/>
<evidence type="ECO:0000313" key="10">
    <source>
        <dbReference type="Proteomes" id="UP000002748"/>
    </source>
</evidence>
<dbReference type="Gene3D" id="1.20.5.340">
    <property type="match status" value="1"/>
</dbReference>